<dbReference type="EMBL" id="JAVRRG010000068">
    <property type="protein sequence ID" value="KAK5091846.1"/>
    <property type="molecule type" value="Genomic_DNA"/>
</dbReference>
<accession>A0ABR0K7Y7</accession>
<sequence length="267" mass="30921">MSQANDLEEYMHRFRRMAAVVLPHHALNDSEVLQLMQRLESLSRLEPETISVQMPEELLHWTADAIVSDPTRFHLPLLPPVPRPPVNNEDEWREELEIISNTEPGPQPSVNQISVDEQIDEGQQTPEPPVRARGEKQARFWQKLQLWANQWPQHPDAAELGTFAQNKISERVANKLRNRQRKAAKRAGANAREMQAALDLRGGVRRQSARLEGKRKDSRRLTEHNAMNLQRDEWQEGLGVLAEDKAQRMDAQVIKQEYEQDYIELED</sequence>
<proteinExistence type="predicted"/>
<protein>
    <submittedName>
        <fullName evidence="2">Uncharacterized protein</fullName>
    </submittedName>
</protein>
<name>A0ABR0K7Y7_9EURO</name>
<keyword evidence="3" id="KW-1185">Reference proteome</keyword>
<evidence type="ECO:0000313" key="3">
    <source>
        <dbReference type="Proteomes" id="UP001345013"/>
    </source>
</evidence>
<organism evidence="2 3">
    <name type="scientific">Lithohypha guttulata</name>
    <dbReference type="NCBI Taxonomy" id="1690604"/>
    <lineage>
        <taxon>Eukaryota</taxon>
        <taxon>Fungi</taxon>
        <taxon>Dikarya</taxon>
        <taxon>Ascomycota</taxon>
        <taxon>Pezizomycotina</taxon>
        <taxon>Eurotiomycetes</taxon>
        <taxon>Chaetothyriomycetidae</taxon>
        <taxon>Chaetothyriales</taxon>
        <taxon>Trichomeriaceae</taxon>
        <taxon>Lithohypha</taxon>
    </lineage>
</organism>
<gene>
    <name evidence="2" type="ORF">LTR24_005742</name>
</gene>
<evidence type="ECO:0000256" key="1">
    <source>
        <dbReference type="SAM" id="MobiDB-lite"/>
    </source>
</evidence>
<evidence type="ECO:0000313" key="2">
    <source>
        <dbReference type="EMBL" id="KAK5091846.1"/>
    </source>
</evidence>
<feature type="compositionally biased region" description="Basic and acidic residues" evidence="1">
    <location>
        <begin position="209"/>
        <end position="223"/>
    </location>
</feature>
<feature type="region of interest" description="Disordered" evidence="1">
    <location>
        <begin position="201"/>
        <end position="224"/>
    </location>
</feature>
<dbReference type="Proteomes" id="UP001345013">
    <property type="component" value="Unassembled WGS sequence"/>
</dbReference>
<comment type="caution">
    <text evidence="2">The sequence shown here is derived from an EMBL/GenBank/DDBJ whole genome shotgun (WGS) entry which is preliminary data.</text>
</comment>
<reference evidence="2 3" key="1">
    <citation type="submission" date="2023-08" db="EMBL/GenBank/DDBJ databases">
        <title>Black Yeasts Isolated from many extreme environments.</title>
        <authorList>
            <person name="Coleine C."/>
            <person name="Stajich J.E."/>
            <person name="Selbmann L."/>
        </authorList>
    </citation>
    <scope>NUCLEOTIDE SEQUENCE [LARGE SCALE GENOMIC DNA]</scope>
    <source>
        <strain evidence="2 3">CCFEE 5885</strain>
    </source>
</reference>